<dbReference type="PROSITE" id="PS51257">
    <property type="entry name" value="PROKAR_LIPOPROTEIN"/>
    <property type="match status" value="1"/>
</dbReference>
<dbReference type="InterPro" id="IPR013783">
    <property type="entry name" value="Ig-like_fold"/>
</dbReference>
<dbReference type="InterPro" id="IPR036116">
    <property type="entry name" value="FN3_sf"/>
</dbReference>
<dbReference type="RefSeq" id="WP_173417110.1">
    <property type="nucleotide sequence ID" value="NZ_CP054139.1"/>
</dbReference>
<dbReference type="KEGG" id="mmab:HQ865_22740"/>
<evidence type="ECO:0000313" key="2">
    <source>
        <dbReference type="Proteomes" id="UP000505355"/>
    </source>
</evidence>
<dbReference type="SUPFAM" id="SSF49265">
    <property type="entry name" value="Fibronectin type III"/>
    <property type="match status" value="1"/>
</dbReference>
<proteinExistence type="predicted"/>
<reference evidence="1 2" key="1">
    <citation type="submission" date="2020-05" db="EMBL/GenBank/DDBJ databases">
        <title>Mucilaginibacter mali sp. nov.</title>
        <authorList>
            <person name="Kim H.S."/>
            <person name="Lee K.C."/>
            <person name="Suh M.K."/>
            <person name="Kim J.-S."/>
            <person name="Han K.-I."/>
            <person name="Eom M.K."/>
            <person name="Shin Y.K."/>
            <person name="Lee J.-S."/>
        </authorList>
    </citation>
    <scope>NUCLEOTIDE SEQUENCE [LARGE SCALE GENOMIC DNA]</scope>
    <source>
        <strain evidence="1 2">G2-14</strain>
    </source>
</reference>
<dbReference type="Gene3D" id="2.60.40.10">
    <property type="entry name" value="Immunoglobulins"/>
    <property type="match status" value="1"/>
</dbReference>
<evidence type="ECO:0000313" key="1">
    <source>
        <dbReference type="EMBL" id="QKJ32460.1"/>
    </source>
</evidence>
<dbReference type="AlphaFoldDB" id="A0A7D4UQB6"/>
<name>A0A7D4UQB6_9SPHI</name>
<accession>A0A7D4UQB6</accession>
<dbReference type="EMBL" id="CP054139">
    <property type="protein sequence ID" value="QKJ32460.1"/>
    <property type="molecule type" value="Genomic_DNA"/>
</dbReference>
<sequence length="236" mass="25245">MKRVVVIFAVAIAIAACKKSKPAPPAPAVEPDYTPSKTVLVFPAKDEACITGVSVSDMQSSVVFSWNNTINAESYVLYVKNLETGITAAAIDVLGTQKQVTLSKNTPYSWYVISKSSKTTATTQSDVWKFYNSGAGVISHPPFPADLLTPTFGQSISAVSGKIGLSWTGGDVDNDISTYDVYFGINSQPSLYQSNVSVNTLSGINVSSGTTYFWKVLTRDSKGNTSTSSTFQFTVN</sequence>
<organism evidence="1 2">
    <name type="scientific">Mucilaginibacter mali</name>
    <dbReference type="NCBI Taxonomy" id="2740462"/>
    <lineage>
        <taxon>Bacteria</taxon>
        <taxon>Pseudomonadati</taxon>
        <taxon>Bacteroidota</taxon>
        <taxon>Sphingobacteriia</taxon>
        <taxon>Sphingobacteriales</taxon>
        <taxon>Sphingobacteriaceae</taxon>
        <taxon>Mucilaginibacter</taxon>
    </lineage>
</organism>
<evidence type="ECO:0008006" key="3">
    <source>
        <dbReference type="Google" id="ProtNLM"/>
    </source>
</evidence>
<gene>
    <name evidence="1" type="ORF">HQ865_22740</name>
</gene>
<keyword evidence="2" id="KW-1185">Reference proteome</keyword>
<protein>
    <recommendedName>
        <fullName evidence="3">Fibronectin type-III domain-containing protein</fullName>
    </recommendedName>
</protein>
<dbReference type="Proteomes" id="UP000505355">
    <property type="component" value="Chromosome"/>
</dbReference>